<dbReference type="InterPro" id="IPR057154">
    <property type="entry name" value="DUF7832"/>
</dbReference>
<dbReference type="RefSeq" id="WP_259089036.1">
    <property type="nucleotide sequence ID" value="NZ_BAAAZC010000009.1"/>
</dbReference>
<protein>
    <recommendedName>
        <fullName evidence="1">DUF7832 domain-containing protein</fullName>
    </recommendedName>
</protein>
<sequence>MASTYLTKIVKGKTYHFKATVEDHVVNITEGVFYNWLDQSSEGCRNNDNAIKKQQELVNEKLNEGYQITAYSEVLENSIYIYDKAKWHFGGNFPDELDDFQGYVHTGMYLGWLISRNLVSGQFETDHEQEIALFKKQGITGSQIFERCCDGVLMLEDINEIGNRFSLPYFNFNTGQYLDDYEATLLQSKATLYHVDDNWENYNKLKFVLDERFDNWNMGNSKKTF</sequence>
<dbReference type="EMBL" id="BAAAZC010000009">
    <property type="protein sequence ID" value="GAA3967105.1"/>
    <property type="molecule type" value="Genomic_DNA"/>
</dbReference>
<evidence type="ECO:0000259" key="1">
    <source>
        <dbReference type="Pfam" id="PF25191"/>
    </source>
</evidence>
<keyword evidence="3" id="KW-1185">Reference proteome</keyword>
<name>A0ABP7PKU2_9SPHI</name>
<dbReference type="Proteomes" id="UP001500742">
    <property type="component" value="Unassembled WGS sequence"/>
</dbReference>
<dbReference type="Pfam" id="PF25191">
    <property type="entry name" value="DUF7832"/>
    <property type="match status" value="1"/>
</dbReference>
<reference evidence="3" key="1">
    <citation type="journal article" date="2019" name="Int. J. Syst. Evol. Microbiol.">
        <title>The Global Catalogue of Microorganisms (GCM) 10K type strain sequencing project: providing services to taxonomists for standard genome sequencing and annotation.</title>
        <authorList>
            <consortium name="The Broad Institute Genomics Platform"/>
            <consortium name="The Broad Institute Genome Sequencing Center for Infectious Disease"/>
            <person name="Wu L."/>
            <person name="Ma J."/>
        </authorList>
    </citation>
    <scope>NUCLEOTIDE SEQUENCE [LARGE SCALE GENOMIC DNA]</scope>
    <source>
        <strain evidence="3">JCM 16601</strain>
    </source>
</reference>
<organism evidence="2 3">
    <name type="scientific">Mucilaginibacter dorajii</name>
    <dbReference type="NCBI Taxonomy" id="692994"/>
    <lineage>
        <taxon>Bacteria</taxon>
        <taxon>Pseudomonadati</taxon>
        <taxon>Bacteroidota</taxon>
        <taxon>Sphingobacteriia</taxon>
        <taxon>Sphingobacteriales</taxon>
        <taxon>Sphingobacteriaceae</taxon>
        <taxon>Mucilaginibacter</taxon>
    </lineage>
</organism>
<comment type="caution">
    <text evidence="2">The sequence shown here is derived from an EMBL/GenBank/DDBJ whole genome shotgun (WGS) entry which is preliminary data.</text>
</comment>
<proteinExistence type="predicted"/>
<evidence type="ECO:0000313" key="2">
    <source>
        <dbReference type="EMBL" id="GAA3967105.1"/>
    </source>
</evidence>
<accession>A0ABP7PKU2</accession>
<gene>
    <name evidence="2" type="ORF">GCM10022210_14700</name>
</gene>
<evidence type="ECO:0000313" key="3">
    <source>
        <dbReference type="Proteomes" id="UP001500742"/>
    </source>
</evidence>
<feature type="domain" description="DUF7832" evidence="1">
    <location>
        <begin position="81"/>
        <end position="195"/>
    </location>
</feature>